<protein>
    <recommendedName>
        <fullName evidence="3">DUF1579 domain-containing protein</fullName>
    </recommendedName>
</protein>
<comment type="caution">
    <text evidence="1">The sequence shown here is derived from an EMBL/GenBank/DDBJ whole genome shotgun (WGS) entry which is preliminary data.</text>
</comment>
<proteinExistence type="predicted"/>
<dbReference type="EMBL" id="JBHSBI010000002">
    <property type="protein sequence ID" value="MFC4006320.1"/>
    <property type="molecule type" value="Genomic_DNA"/>
</dbReference>
<dbReference type="Proteomes" id="UP001595851">
    <property type="component" value="Unassembled WGS sequence"/>
</dbReference>
<evidence type="ECO:0000313" key="2">
    <source>
        <dbReference type="Proteomes" id="UP001595851"/>
    </source>
</evidence>
<keyword evidence="2" id="KW-1185">Reference proteome</keyword>
<gene>
    <name evidence="1" type="ORF">ACFOY2_03745</name>
</gene>
<name>A0ABV8FX30_9ACTN</name>
<evidence type="ECO:0008006" key="3">
    <source>
        <dbReference type="Google" id="ProtNLM"/>
    </source>
</evidence>
<reference evidence="2" key="1">
    <citation type="journal article" date="2019" name="Int. J. Syst. Evol. Microbiol.">
        <title>The Global Catalogue of Microorganisms (GCM) 10K type strain sequencing project: providing services to taxonomists for standard genome sequencing and annotation.</title>
        <authorList>
            <consortium name="The Broad Institute Genomics Platform"/>
            <consortium name="The Broad Institute Genome Sequencing Center for Infectious Disease"/>
            <person name="Wu L."/>
            <person name="Ma J."/>
        </authorList>
    </citation>
    <scope>NUCLEOTIDE SEQUENCE [LARGE SCALE GENOMIC DNA]</scope>
    <source>
        <strain evidence="2">TBRC 1276</strain>
    </source>
</reference>
<organism evidence="1 2">
    <name type="scientific">Nonomuraea purpurea</name>
    <dbReference type="NCBI Taxonomy" id="1849276"/>
    <lineage>
        <taxon>Bacteria</taxon>
        <taxon>Bacillati</taxon>
        <taxon>Actinomycetota</taxon>
        <taxon>Actinomycetes</taxon>
        <taxon>Streptosporangiales</taxon>
        <taxon>Streptosporangiaceae</taxon>
        <taxon>Nonomuraea</taxon>
    </lineage>
</organism>
<accession>A0ABV8FX30</accession>
<dbReference type="RefSeq" id="WP_379526485.1">
    <property type="nucleotide sequence ID" value="NZ_JBHSBI010000002.1"/>
</dbReference>
<sequence>MNDFDFFAGRWNVVNRRLVKALAGSDEWDEFPGHSVATRHFDGAANFDEIAFPTKGFSGLTVRVYNPDTQKWAIHWASSTRGVLDTVPMVGGFEGNRGEFYGEENHEGRRVRCRFIWTVAGPDAARWEQAFSSDDGLTWETNWTMDFTRA</sequence>
<evidence type="ECO:0000313" key="1">
    <source>
        <dbReference type="EMBL" id="MFC4006320.1"/>
    </source>
</evidence>